<protein>
    <submittedName>
        <fullName evidence="2">MFS transporter</fullName>
    </submittedName>
</protein>
<feature type="transmembrane region" description="Helical" evidence="1">
    <location>
        <begin position="120"/>
        <end position="142"/>
    </location>
</feature>
<organism evidence="2 3">
    <name type="scientific">Saccharopolyspora elongata</name>
    <dbReference type="NCBI Taxonomy" id="2530387"/>
    <lineage>
        <taxon>Bacteria</taxon>
        <taxon>Bacillati</taxon>
        <taxon>Actinomycetota</taxon>
        <taxon>Actinomycetes</taxon>
        <taxon>Pseudonocardiales</taxon>
        <taxon>Pseudonocardiaceae</taxon>
        <taxon>Saccharopolyspora</taxon>
    </lineage>
</organism>
<feature type="transmembrane region" description="Helical" evidence="1">
    <location>
        <begin position="188"/>
        <end position="209"/>
    </location>
</feature>
<reference evidence="2 3" key="1">
    <citation type="submission" date="2019-03" db="EMBL/GenBank/DDBJ databases">
        <title>Draft genome sequences of novel Actinobacteria.</title>
        <authorList>
            <person name="Sahin N."/>
            <person name="Ay H."/>
            <person name="Saygin H."/>
        </authorList>
    </citation>
    <scope>NUCLEOTIDE SEQUENCE [LARGE SCALE GENOMIC DNA]</scope>
    <source>
        <strain evidence="2 3">7K502</strain>
    </source>
</reference>
<keyword evidence="1" id="KW-0812">Transmembrane</keyword>
<dbReference type="Gene3D" id="1.20.1250.20">
    <property type="entry name" value="MFS general substrate transporter like domains"/>
    <property type="match status" value="1"/>
</dbReference>
<keyword evidence="1" id="KW-1133">Transmembrane helix</keyword>
<dbReference type="PANTHER" id="PTHR23523:SF2">
    <property type="entry name" value="2-NITROIMIDAZOLE TRANSPORTER"/>
    <property type="match status" value="1"/>
</dbReference>
<dbReference type="PANTHER" id="PTHR23523">
    <property type="match status" value="1"/>
</dbReference>
<gene>
    <name evidence="2" type="ORF">E1288_24205</name>
</gene>
<feature type="transmembrane region" description="Helical" evidence="1">
    <location>
        <begin position="230"/>
        <end position="250"/>
    </location>
</feature>
<feature type="transmembrane region" description="Helical" evidence="1">
    <location>
        <begin position="321"/>
        <end position="342"/>
    </location>
</feature>
<dbReference type="InterPro" id="IPR011701">
    <property type="entry name" value="MFS"/>
</dbReference>
<feature type="transmembrane region" description="Helical" evidence="1">
    <location>
        <begin position="98"/>
        <end position="114"/>
    </location>
</feature>
<name>A0A4V2YKU3_9PSEU</name>
<keyword evidence="3" id="KW-1185">Reference proteome</keyword>
<evidence type="ECO:0000313" key="2">
    <source>
        <dbReference type="EMBL" id="TDD44237.1"/>
    </source>
</evidence>
<feature type="transmembrane region" description="Helical" evidence="1">
    <location>
        <begin position="354"/>
        <end position="373"/>
    </location>
</feature>
<comment type="caution">
    <text evidence="2">The sequence shown here is derived from an EMBL/GenBank/DDBJ whole genome shotgun (WGS) entry which is preliminary data.</text>
</comment>
<dbReference type="GO" id="GO:0022857">
    <property type="term" value="F:transmembrane transporter activity"/>
    <property type="evidence" value="ECO:0007669"/>
    <property type="project" value="InterPro"/>
</dbReference>
<dbReference type="InterPro" id="IPR036259">
    <property type="entry name" value="MFS_trans_sf"/>
</dbReference>
<evidence type="ECO:0000313" key="3">
    <source>
        <dbReference type="Proteomes" id="UP000294947"/>
    </source>
</evidence>
<dbReference type="EMBL" id="SMKW01000034">
    <property type="protein sequence ID" value="TDD44237.1"/>
    <property type="molecule type" value="Genomic_DNA"/>
</dbReference>
<dbReference type="AlphaFoldDB" id="A0A4V2YKU3"/>
<feature type="transmembrane region" description="Helical" evidence="1">
    <location>
        <begin position="295"/>
        <end position="315"/>
    </location>
</feature>
<dbReference type="Pfam" id="PF07690">
    <property type="entry name" value="MFS_1"/>
    <property type="match status" value="1"/>
</dbReference>
<dbReference type="Proteomes" id="UP000294947">
    <property type="component" value="Unassembled WGS sequence"/>
</dbReference>
<feature type="transmembrane region" description="Helical" evidence="1">
    <location>
        <begin position="66"/>
        <end position="86"/>
    </location>
</feature>
<feature type="transmembrane region" description="Helical" evidence="1">
    <location>
        <begin position="30"/>
        <end position="54"/>
    </location>
</feature>
<evidence type="ECO:0000256" key="1">
    <source>
        <dbReference type="SAM" id="Phobius"/>
    </source>
</evidence>
<dbReference type="OrthoDB" id="5317164at2"/>
<dbReference type="SUPFAM" id="SSF103473">
    <property type="entry name" value="MFS general substrate transporter"/>
    <property type="match status" value="1"/>
</dbReference>
<keyword evidence="1" id="KW-0472">Membrane</keyword>
<feature type="transmembrane region" description="Helical" evidence="1">
    <location>
        <begin position="154"/>
        <end position="176"/>
    </location>
</feature>
<feature type="transmembrane region" description="Helical" evidence="1">
    <location>
        <begin position="385"/>
        <end position="405"/>
    </location>
</feature>
<feature type="transmembrane region" description="Helical" evidence="1">
    <location>
        <begin position="262"/>
        <end position="283"/>
    </location>
</feature>
<dbReference type="InterPro" id="IPR052524">
    <property type="entry name" value="MFS_Cyanate_Porter"/>
</dbReference>
<accession>A0A4V2YKU3</accession>
<sequence length="417" mass="43166">MSSFTVSASEQTLPIPTVVKPLVRPIWWQVLAVAALALAAFNARTAVTAVGAALPEIRTTLGLSTTAVALLTALPCLCIAATTLLVPPLRRRSGTQTSVVVFLGILLAGQAVRITHGQWLLLAGTILACCAIGGLQVLLPAVCRQIGGLHTAALTTLSASMIGAGAATATAITPWLTTIRGWRTGLGIWILPVAAALFLWIPLSLARTTRAASPPRAPRWRRSLLRSARAWYLTLFMGLQSLQALSLLSWQPVLLRATGASAVHAGALSAGSLVVSIVASVVITASCYRSTTRIGMWMVLTTCSGGLGLLGLLIAATAAPFLWAALLGVGMAALAPALAAIPAHATGDDETTRLSAMAQGYGYLLAAVGPALIGTLRDITGTVDWALAALLFFCLLQLVFAALAARRPYSLDATTTV</sequence>
<proteinExistence type="predicted"/>